<sequence>MLLNEKFIYFELHKTGCTHTRDILKKIPGLDHQVIGKHLGYEAVPEVFKKDFENKVKIGNIRNPWEWYISLWAFGCKGKGMLYKQLTSKTYLFSINGVKSIIKNAIKLNDPFERVSLIDWNKLYSNQDNPENFRKWLNIILNNSNLDLGEGYKNSPVSHEIGLLTFRFSKLYTYDGKKRLQKIQDYQELCNYVAKANFIDVILKNEELHEHLLENSPQLGIDKWELKNILNGFHRNTNSSGWSKDLKFYDLETYELVKNKERLIIQKYEYEYNY</sequence>
<organism evidence="1 2">
    <name type="scientific">Christiangramia echinicola</name>
    <dbReference type="NCBI Taxonomy" id="279359"/>
    <lineage>
        <taxon>Bacteria</taxon>
        <taxon>Pseudomonadati</taxon>
        <taxon>Bacteroidota</taxon>
        <taxon>Flavobacteriia</taxon>
        <taxon>Flavobacteriales</taxon>
        <taxon>Flavobacteriaceae</taxon>
        <taxon>Christiangramia</taxon>
    </lineage>
</organism>
<accession>A0A1H1L414</accession>
<proteinExistence type="predicted"/>
<reference evidence="1 2" key="1">
    <citation type="submission" date="2016-10" db="EMBL/GenBank/DDBJ databases">
        <authorList>
            <person name="Varghese N."/>
            <person name="Submissions S."/>
        </authorList>
    </citation>
    <scope>NUCLEOTIDE SEQUENCE [LARGE SCALE GENOMIC DNA]</scope>
    <source>
        <strain evidence="1 2">Mar_2010_102</strain>
    </source>
</reference>
<evidence type="ECO:0008006" key="3">
    <source>
        <dbReference type="Google" id="ProtNLM"/>
    </source>
</evidence>
<protein>
    <recommendedName>
        <fullName evidence="3">Sulfotransferase family protein</fullName>
    </recommendedName>
</protein>
<dbReference type="RefSeq" id="WP_089661196.1">
    <property type="nucleotide sequence ID" value="NZ_LT629745.1"/>
</dbReference>
<dbReference type="EMBL" id="LT629745">
    <property type="protein sequence ID" value="SDR69321.1"/>
    <property type="molecule type" value="Genomic_DNA"/>
</dbReference>
<dbReference type="STRING" id="1250231.SAMN04488552_0548"/>
<evidence type="ECO:0000313" key="2">
    <source>
        <dbReference type="Proteomes" id="UP000198858"/>
    </source>
</evidence>
<dbReference type="AlphaFoldDB" id="A0A1H1L414"/>
<gene>
    <name evidence="1" type="ORF">SAMN04488552_0548</name>
</gene>
<evidence type="ECO:0000313" key="1">
    <source>
        <dbReference type="EMBL" id="SDR69321.1"/>
    </source>
</evidence>
<name>A0A1H1L414_9FLAO</name>
<keyword evidence="2" id="KW-1185">Reference proteome</keyword>
<dbReference type="Proteomes" id="UP000198858">
    <property type="component" value="Chromosome I"/>
</dbReference>